<dbReference type="EMBL" id="BMPI01000060">
    <property type="protein sequence ID" value="GGM70098.1"/>
    <property type="molecule type" value="Genomic_DNA"/>
</dbReference>
<keyword evidence="3" id="KW-1185">Reference proteome</keyword>
<dbReference type="AlphaFoldDB" id="A0A917UA51"/>
<sequence length="208" mass="22702">MRRTWRLAIALPALLAMLGCLGPCADLIDESVEDVPVEYNLCCVNAGVDRLAQITGVQPVTVADGVLTGETRGIRVEATAVTRTLHIDKSDFDSDTDGMVPLDDAHEYVALLVSRVPDRPVATHPWRDQHGIAVYATPADAWPEPRWEGTPRMVDPHNGKDVRSKIIVLRVPVGSTVVYTLDLQRRLPDRPAIDLRTGARGGYPAKPA</sequence>
<accession>A0A917UA51</accession>
<gene>
    <name evidence="2" type="ORF">GCM10007977_084860</name>
</gene>
<comment type="caution">
    <text evidence="2">The sequence shown here is derived from an EMBL/GenBank/DDBJ whole genome shotgun (WGS) entry which is preliminary data.</text>
</comment>
<evidence type="ECO:0000313" key="3">
    <source>
        <dbReference type="Proteomes" id="UP000642070"/>
    </source>
</evidence>
<protein>
    <recommendedName>
        <fullName evidence="4">Lipoprotein</fullName>
    </recommendedName>
</protein>
<evidence type="ECO:0000313" key="2">
    <source>
        <dbReference type="EMBL" id="GGM70098.1"/>
    </source>
</evidence>
<dbReference type="PROSITE" id="PS51257">
    <property type="entry name" value="PROKAR_LIPOPROTEIN"/>
    <property type="match status" value="1"/>
</dbReference>
<organism evidence="2 3">
    <name type="scientific">Dactylosporangium sucinum</name>
    <dbReference type="NCBI Taxonomy" id="1424081"/>
    <lineage>
        <taxon>Bacteria</taxon>
        <taxon>Bacillati</taxon>
        <taxon>Actinomycetota</taxon>
        <taxon>Actinomycetes</taxon>
        <taxon>Micromonosporales</taxon>
        <taxon>Micromonosporaceae</taxon>
        <taxon>Dactylosporangium</taxon>
    </lineage>
</organism>
<dbReference type="RefSeq" id="WP_190255731.1">
    <property type="nucleotide sequence ID" value="NZ_BMPI01000060.1"/>
</dbReference>
<evidence type="ECO:0000256" key="1">
    <source>
        <dbReference type="SAM" id="SignalP"/>
    </source>
</evidence>
<reference evidence="2" key="1">
    <citation type="journal article" date="2014" name="Int. J. Syst. Evol. Microbiol.">
        <title>Complete genome sequence of Corynebacterium casei LMG S-19264T (=DSM 44701T), isolated from a smear-ripened cheese.</title>
        <authorList>
            <consortium name="US DOE Joint Genome Institute (JGI-PGF)"/>
            <person name="Walter F."/>
            <person name="Albersmeier A."/>
            <person name="Kalinowski J."/>
            <person name="Ruckert C."/>
        </authorList>
    </citation>
    <scope>NUCLEOTIDE SEQUENCE</scope>
    <source>
        <strain evidence="2">JCM 19831</strain>
    </source>
</reference>
<dbReference type="Proteomes" id="UP000642070">
    <property type="component" value="Unassembled WGS sequence"/>
</dbReference>
<proteinExistence type="predicted"/>
<name>A0A917UA51_9ACTN</name>
<evidence type="ECO:0008006" key="4">
    <source>
        <dbReference type="Google" id="ProtNLM"/>
    </source>
</evidence>
<feature type="signal peptide" evidence="1">
    <location>
        <begin position="1"/>
        <end position="25"/>
    </location>
</feature>
<keyword evidence="1" id="KW-0732">Signal</keyword>
<feature type="chain" id="PRO_5037412214" description="Lipoprotein" evidence="1">
    <location>
        <begin position="26"/>
        <end position="208"/>
    </location>
</feature>
<reference evidence="2" key="2">
    <citation type="submission" date="2020-09" db="EMBL/GenBank/DDBJ databases">
        <authorList>
            <person name="Sun Q."/>
            <person name="Ohkuma M."/>
        </authorList>
    </citation>
    <scope>NUCLEOTIDE SEQUENCE</scope>
    <source>
        <strain evidence="2">JCM 19831</strain>
    </source>
</reference>